<name>A0AAN7KEI9_9MYRT</name>
<dbReference type="PROSITE" id="PS00086">
    <property type="entry name" value="CYTOCHROME_P450"/>
    <property type="match status" value="1"/>
</dbReference>
<keyword evidence="4" id="KW-0444">Lipid biosynthesis</keyword>
<evidence type="ECO:0000256" key="18">
    <source>
        <dbReference type="ARBA" id="ARBA00038974"/>
    </source>
</evidence>
<evidence type="ECO:0000256" key="9">
    <source>
        <dbReference type="ARBA" id="ARBA00022955"/>
    </source>
</evidence>
<dbReference type="FunFam" id="1.10.630.10:FF:000028">
    <property type="entry name" value="Cytochrome p450 51g1"/>
    <property type="match status" value="1"/>
</dbReference>
<keyword evidence="12" id="KW-0756">Sterol biosynthesis</keyword>
<dbReference type="InterPro" id="IPR036396">
    <property type="entry name" value="Cyt_P450_sf"/>
</dbReference>
<dbReference type="GO" id="GO:0008398">
    <property type="term" value="F:sterol 14-demethylase activity"/>
    <property type="evidence" value="ECO:0007669"/>
    <property type="project" value="UniProtKB-EC"/>
</dbReference>
<dbReference type="AlphaFoldDB" id="A0AAN7KEI9"/>
<dbReference type="PRINTS" id="PR00465">
    <property type="entry name" value="EP450IV"/>
</dbReference>
<comment type="catalytic activity">
    <reaction evidence="19">
        <text>a 14alpha-methyl steroid + 3 reduced [NADPH--hemoprotein reductase] + 3 O2 = a Delta(14) steroid + formate + 3 oxidized [NADPH--hemoprotein reductase] + 4 H2O + 4 H(+)</text>
        <dbReference type="Rhea" id="RHEA:54028"/>
        <dbReference type="Rhea" id="RHEA-COMP:11964"/>
        <dbReference type="Rhea" id="RHEA-COMP:11965"/>
        <dbReference type="ChEBI" id="CHEBI:15377"/>
        <dbReference type="ChEBI" id="CHEBI:15378"/>
        <dbReference type="ChEBI" id="CHEBI:15379"/>
        <dbReference type="ChEBI" id="CHEBI:15740"/>
        <dbReference type="ChEBI" id="CHEBI:57618"/>
        <dbReference type="ChEBI" id="CHEBI:58210"/>
        <dbReference type="ChEBI" id="CHEBI:138029"/>
        <dbReference type="ChEBI" id="CHEBI:138031"/>
        <dbReference type="EC" id="1.14.14.154"/>
    </reaction>
</comment>
<feature type="binding site" description="axial binding residue" evidence="20">
    <location>
        <position position="429"/>
    </location>
    <ligand>
        <name>heme</name>
        <dbReference type="ChEBI" id="CHEBI:30413"/>
    </ligand>
    <ligandPart>
        <name>Fe</name>
        <dbReference type="ChEBI" id="CHEBI:18248"/>
    </ligandPart>
</feature>
<keyword evidence="10 21" id="KW-0560">Oxidoreductase</keyword>
<reference evidence="22 23" key="1">
    <citation type="journal article" date="2023" name="Hortic Res">
        <title>Pangenome of water caltrop reveals structural variations and asymmetric subgenome divergence after allopolyploidization.</title>
        <authorList>
            <person name="Zhang X."/>
            <person name="Chen Y."/>
            <person name="Wang L."/>
            <person name="Yuan Y."/>
            <person name="Fang M."/>
            <person name="Shi L."/>
            <person name="Lu R."/>
            <person name="Comes H.P."/>
            <person name="Ma Y."/>
            <person name="Chen Y."/>
            <person name="Huang G."/>
            <person name="Zhou Y."/>
            <person name="Zheng Z."/>
            <person name="Qiu Y."/>
        </authorList>
    </citation>
    <scope>NUCLEOTIDE SEQUENCE [LARGE SCALE GENOMIC DNA]</scope>
    <source>
        <tissue evidence="22">Roots</tissue>
    </source>
</reference>
<dbReference type="GO" id="GO:0032259">
    <property type="term" value="P:methylation"/>
    <property type="evidence" value="ECO:0007669"/>
    <property type="project" value="UniProtKB-KW"/>
</dbReference>
<dbReference type="EC" id="1.14.14.154" evidence="18"/>
<evidence type="ECO:0000256" key="1">
    <source>
        <dbReference type="ARBA" id="ARBA00001971"/>
    </source>
</evidence>
<dbReference type="Gene3D" id="1.10.630.10">
    <property type="entry name" value="Cytochrome P450"/>
    <property type="match status" value="1"/>
</dbReference>
<evidence type="ECO:0000256" key="10">
    <source>
        <dbReference type="ARBA" id="ARBA00023002"/>
    </source>
</evidence>
<keyword evidence="17" id="KW-0753">Steroid metabolism</keyword>
<evidence type="ECO:0000256" key="13">
    <source>
        <dbReference type="ARBA" id="ARBA00023033"/>
    </source>
</evidence>
<evidence type="ECO:0000256" key="5">
    <source>
        <dbReference type="ARBA" id="ARBA00022603"/>
    </source>
</evidence>
<evidence type="ECO:0000256" key="12">
    <source>
        <dbReference type="ARBA" id="ARBA00023011"/>
    </source>
</evidence>
<evidence type="ECO:0000313" key="23">
    <source>
        <dbReference type="Proteomes" id="UP001345219"/>
    </source>
</evidence>
<dbReference type="PANTHER" id="PTHR24304:SF2">
    <property type="entry name" value="24-HYDROXYCHOLESTEROL 7-ALPHA-HYDROXYLASE"/>
    <property type="match status" value="1"/>
</dbReference>
<evidence type="ECO:0000256" key="17">
    <source>
        <dbReference type="ARBA" id="ARBA00023221"/>
    </source>
</evidence>
<dbReference type="EMBL" id="JAXIOK010000008">
    <property type="protein sequence ID" value="KAK4763619.1"/>
    <property type="molecule type" value="Genomic_DNA"/>
</dbReference>
<keyword evidence="15" id="KW-0472">Membrane</keyword>
<dbReference type="InterPro" id="IPR017972">
    <property type="entry name" value="Cyt_P450_CS"/>
</dbReference>
<gene>
    <name evidence="22" type="ORF">SAY87_013057</name>
</gene>
<comment type="caution">
    <text evidence="22">The sequence shown here is derived from an EMBL/GenBank/DDBJ whole genome shotgun (WGS) entry which is preliminary data.</text>
</comment>
<evidence type="ECO:0000256" key="14">
    <source>
        <dbReference type="ARBA" id="ARBA00023098"/>
    </source>
</evidence>
<dbReference type="Proteomes" id="UP001345219">
    <property type="component" value="Chromosome 11"/>
</dbReference>
<protein>
    <recommendedName>
        <fullName evidence="18">sterol 14alpha-demethylase</fullName>
        <ecNumber evidence="18">1.14.14.154</ecNumber>
    </recommendedName>
</protein>
<evidence type="ECO:0000256" key="11">
    <source>
        <dbReference type="ARBA" id="ARBA00023004"/>
    </source>
</evidence>
<keyword evidence="7" id="KW-0808">Transferase</keyword>
<evidence type="ECO:0000256" key="19">
    <source>
        <dbReference type="ARBA" id="ARBA00051013"/>
    </source>
</evidence>
<dbReference type="InterPro" id="IPR050529">
    <property type="entry name" value="CYP450_sterol_14alpha_dmase"/>
</dbReference>
<dbReference type="GO" id="GO:0016020">
    <property type="term" value="C:membrane"/>
    <property type="evidence" value="ECO:0007669"/>
    <property type="project" value="UniProtKB-SubCell"/>
</dbReference>
<dbReference type="InterPro" id="IPR001128">
    <property type="entry name" value="Cyt_P450"/>
</dbReference>
<evidence type="ECO:0000313" key="22">
    <source>
        <dbReference type="EMBL" id="KAK4763619.1"/>
    </source>
</evidence>
<evidence type="ECO:0000256" key="6">
    <source>
        <dbReference type="ARBA" id="ARBA00022617"/>
    </source>
</evidence>
<dbReference type="CDD" id="cd11042">
    <property type="entry name" value="CYP51-like"/>
    <property type="match status" value="1"/>
</dbReference>
<keyword evidence="16" id="KW-1207">Sterol metabolism</keyword>
<evidence type="ECO:0000256" key="20">
    <source>
        <dbReference type="PIRSR" id="PIRSR602403-1"/>
    </source>
</evidence>
<comment type="cofactor">
    <cofactor evidence="1 20">
        <name>heme</name>
        <dbReference type="ChEBI" id="CHEBI:30413"/>
    </cofactor>
</comment>
<evidence type="ECO:0000256" key="3">
    <source>
        <dbReference type="ARBA" id="ARBA00010617"/>
    </source>
</evidence>
<dbReference type="GO" id="GO:0020037">
    <property type="term" value="F:heme binding"/>
    <property type="evidence" value="ECO:0007669"/>
    <property type="project" value="InterPro"/>
</dbReference>
<dbReference type="PANTHER" id="PTHR24304">
    <property type="entry name" value="CYTOCHROME P450 FAMILY 7"/>
    <property type="match status" value="1"/>
</dbReference>
<keyword evidence="23" id="KW-1185">Reference proteome</keyword>
<evidence type="ECO:0000256" key="2">
    <source>
        <dbReference type="ARBA" id="ARBA00004167"/>
    </source>
</evidence>
<accession>A0AAN7KEI9</accession>
<evidence type="ECO:0000256" key="4">
    <source>
        <dbReference type="ARBA" id="ARBA00022516"/>
    </source>
</evidence>
<dbReference type="GO" id="GO:0005506">
    <property type="term" value="F:iron ion binding"/>
    <property type="evidence" value="ECO:0007669"/>
    <property type="project" value="InterPro"/>
</dbReference>
<evidence type="ECO:0000256" key="16">
    <source>
        <dbReference type="ARBA" id="ARBA00023166"/>
    </source>
</evidence>
<sequence length="486" mass="54890">MDMDNKFFNVGLLLVATLVAAKLISALIMPRSRKRLPPAVRSFPVVGGLLRFLKGPIVMLREEYPKLGSVFTLNLLNKKITFFIGPEVSAHFFKAPESDLSQQEVYQFNVPTFGPGVVFDVDYSIRQEQFRFFTEALRVTKLKGYVDQMVVEAEDFFSKWGDSGEVDLKYELEHLIILTASRCLLGREVREKLFADVSALFHDLDNGMLPISVIFPYLPIPAHRRRDQARQKLADIFAGIISSRKLAGKSEEDMLQCFIDSKYKDGRTTTESEVTGLLIAALFAGQHTSSITSTWTGAYLLSNKKYLSAVVDEQKNIMGKHGDKIDHDVLSGMDTLYRCIKEALRLHPPLIILLRSSHSDFSVTTRDGKEYDIPKGHIVATSPSFANRLPHIYKDPDTYDPDRFAAGREEDKAAGTFSYISFGGGRHGCLGEPFAYLQIKAIWSHLLRNFELELISPFPEIDWNSMVVGVKGKVMVRYKRRQLSTN</sequence>
<keyword evidence="14" id="KW-0443">Lipid metabolism</keyword>
<comment type="subcellular location">
    <subcellularLocation>
        <location evidence="2">Membrane</location>
        <topology evidence="2">Single-pass membrane protein</topology>
    </subcellularLocation>
</comment>
<dbReference type="InterPro" id="IPR002403">
    <property type="entry name" value="Cyt_P450_E_grp-IV"/>
</dbReference>
<dbReference type="PRINTS" id="PR00385">
    <property type="entry name" value="P450"/>
</dbReference>
<comment type="similarity">
    <text evidence="3 21">Belongs to the cytochrome P450 family.</text>
</comment>
<evidence type="ECO:0000256" key="15">
    <source>
        <dbReference type="ARBA" id="ARBA00023136"/>
    </source>
</evidence>
<keyword evidence="6 20" id="KW-0349">Heme</keyword>
<organism evidence="22 23">
    <name type="scientific">Trapa incisa</name>
    <dbReference type="NCBI Taxonomy" id="236973"/>
    <lineage>
        <taxon>Eukaryota</taxon>
        <taxon>Viridiplantae</taxon>
        <taxon>Streptophyta</taxon>
        <taxon>Embryophyta</taxon>
        <taxon>Tracheophyta</taxon>
        <taxon>Spermatophyta</taxon>
        <taxon>Magnoliopsida</taxon>
        <taxon>eudicotyledons</taxon>
        <taxon>Gunneridae</taxon>
        <taxon>Pentapetalae</taxon>
        <taxon>rosids</taxon>
        <taxon>malvids</taxon>
        <taxon>Myrtales</taxon>
        <taxon>Lythraceae</taxon>
        <taxon>Trapa</taxon>
    </lineage>
</organism>
<dbReference type="Pfam" id="PF00067">
    <property type="entry name" value="p450"/>
    <property type="match status" value="1"/>
</dbReference>
<evidence type="ECO:0000256" key="8">
    <source>
        <dbReference type="ARBA" id="ARBA00022723"/>
    </source>
</evidence>
<keyword evidence="11 20" id="KW-0408">Iron</keyword>
<keyword evidence="13 21" id="KW-0503">Monooxygenase</keyword>
<keyword evidence="8 20" id="KW-0479">Metal-binding</keyword>
<dbReference type="GO" id="GO:0016126">
    <property type="term" value="P:sterol biosynthetic process"/>
    <property type="evidence" value="ECO:0007669"/>
    <property type="project" value="UniProtKB-KW"/>
</dbReference>
<dbReference type="GO" id="GO:0008168">
    <property type="term" value="F:methyltransferase activity"/>
    <property type="evidence" value="ECO:0007669"/>
    <property type="project" value="UniProtKB-KW"/>
</dbReference>
<keyword evidence="5" id="KW-0489">Methyltransferase</keyword>
<proteinExistence type="inferred from homology"/>
<dbReference type="SUPFAM" id="SSF48264">
    <property type="entry name" value="Cytochrome P450"/>
    <property type="match status" value="1"/>
</dbReference>
<evidence type="ECO:0000256" key="7">
    <source>
        <dbReference type="ARBA" id="ARBA00022679"/>
    </source>
</evidence>
<keyword evidence="9" id="KW-0752">Steroid biosynthesis</keyword>
<evidence type="ECO:0000256" key="21">
    <source>
        <dbReference type="RuleBase" id="RU000461"/>
    </source>
</evidence>